<organism evidence="1 2">
    <name type="scientific">Neodiprion lecontei nucleopolyhedrovirus (strain Canada)</name>
    <name type="common">NeleNPV</name>
    <dbReference type="NCBI Taxonomy" id="654906"/>
    <lineage>
        <taxon>Viruses</taxon>
        <taxon>Viruses incertae sedis</taxon>
        <taxon>Naldaviricetes</taxon>
        <taxon>Lefavirales</taxon>
        <taxon>Baculoviridae</taxon>
        <taxon>Gammabaculovirus</taxon>
        <taxon>Gammabaculovirus nelecontei</taxon>
    </lineage>
</organism>
<dbReference type="Pfam" id="PF05098">
    <property type="entry name" value="LEF-4"/>
    <property type="match status" value="1"/>
</dbReference>
<keyword evidence="2" id="KW-1185">Reference proteome</keyword>
<evidence type="ECO:0000313" key="2">
    <source>
        <dbReference type="Proteomes" id="UP000008776"/>
    </source>
</evidence>
<dbReference type="EMBL" id="AY349019">
    <property type="protein sequence ID" value="AAQ99071.1"/>
    <property type="molecule type" value="Genomic_DNA"/>
</dbReference>
<dbReference type="KEGG" id="vg:2943399"/>
<accession>Q6JPA9</accession>
<organismHost>
    <name type="scientific">Neodiprion lecontei</name>
    <name type="common">Redheaded pine sawfly</name>
    <dbReference type="NCBI Taxonomy" id="441921"/>
</organismHost>
<evidence type="ECO:0000313" key="1">
    <source>
        <dbReference type="EMBL" id="AAQ99071.1"/>
    </source>
</evidence>
<sequence>MEIERELKYELQCDQKRAYDIYKMVQDDESFEIVESYTDIRDSGNNRTRLMNEANDLNRDLKTIKKKVTEKNVMTYVHEDWIIQMSNTTSLEEPSRIFGEIYDICRVNVYRMTGFCNVEIKFEETFMNRSKSCYNGIHGNNIIKTLQKLNTMIDDGLVVNMPENNVRIGSDEILLRIRVELEYGYGNPNERDFAEFSEVVKCLLTYLHKDLYYTLHVAHDEMFNKIKYRNFKKTILSTEIDNGSPYEFYAKKLDGTRCKGITLNSSVQTNDNSYEDVQILYILGDDRKFHTFKLDQPLTSQKNVSLGLQLEQINDELFYITDILTMFIVDYNNVTQYNLDYNNKEDIDLRTALTLLPKLRDNNNIRIQRYYKECLFEQNVYNYETQTIPTDGLIAVTSDYELHKIKHVVTYELMYKGQNIFTDRSNKKYKILSDVHCNVNSIYECVVIHDVVTKILKERNDRYFPDEI</sequence>
<proteinExistence type="predicted"/>
<dbReference type="RefSeq" id="YP_025259.1">
    <property type="nucleotide sequence ID" value="NC_005906.1"/>
</dbReference>
<dbReference type="GeneID" id="2943399"/>
<name>Q6JPA9_NPVNC</name>
<dbReference type="GO" id="GO:0006355">
    <property type="term" value="P:regulation of DNA-templated transcription"/>
    <property type="evidence" value="ECO:0007669"/>
    <property type="project" value="InterPro"/>
</dbReference>
<dbReference type="InterPro" id="IPR007790">
    <property type="entry name" value="LEF-4"/>
</dbReference>
<reference evidence="1 2" key="1">
    <citation type="journal article" date="2004" name="J. Virol.">
        <title>Sequence and organization of the Neodiprion lecontei nucleopolyhedrovirus genome.</title>
        <authorList>
            <person name="Lauzon H.A.M."/>
            <person name="Lucarotti C.J."/>
            <person name="Krell P.J."/>
            <person name="Feng Q."/>
            <person name="Retnakaran A."/>
            <person name="Arif B.M."/>
        </authorList>
    </citation>
    <scope>NUCLEOTIDE SEQUENCE [LARGE SCALE GENOMIC DNA]</scope>
    <source>
        <strain evidence="2">Canada</strain>
    </source>
</reference>
<dbReference type="Proteomes" id="UP000008776">
    <property type="component" value="Segment"/>
</dbReference>
<protein>
    <submittedName>
        <fullName evidence="1">Late expression factor-4</fullName>
    </submittedName>
</protein>